<evidence type="ECO:0000313" key="3">
    <source>
        <dbReference type="Proteomes" id="UP000000599"/>
    </source>
</evidence>
<reference evidence="2 3" key="1">
    <citation type="journal article" date="2004" name="Nature">
        <title>Genome evolution in yeasts.</title>
        <authorList>
            <consortium name="Genolevures"/>
            <person name="Dujon B."/>
            <person name="Sherman D."/>
            <person name="Fischer G."/>
            <person name="Durrens P."/>
            <person name="Casaregola S."/>
            <person name="Lafontaine I."/>
            <person name="de Montigny J."/>
            <person name="Marck C."/>
            <person name="Neuveglise C."/>
            <person name="Talla E."/>
            <person name="Goffard N."/>
            <person name="Frangeul L."/>
            <person name="Aigle M."/>
            <person name="Anthouard V."/>
            <person name="Babour A."/>
            <person name="Barbe V."/>
            <person name="Barnay S."/>
            <person name="Blanchin S."/>
            <person name="Beckerich J.M."/>
            <person name="Beyne E."/>
            <person name="Bleykasten C."/>
            <person name="Boisrame A."/>
            <person name="Boyer J."/>
            <person name="Cattolico L."/>
            <person name="Confanioleri F."/>
            <person name="de Daruvar A."/>
            <person name="Despons L."/>
            <person name="Fabre E."/>
            <person name="Fairhead C."/>
            <person name="Ferry-Dumazet H."/>
            <person name="Groppi A."/>
            <person name="Hantraye F."/>
            <person name="Hennequin C."/>
            <person name="Jauniaux N."/>
            <person name="Joyet P."/>
            <person name="Kachouri R."/>
            <person name="Kerrest A."/>
            <person name="Koszul R."/>
            <person name="Lemaire M."/>
            <person name="Lesur I."/>
            <person name="Ma L."/>
            <person name="Muller H."/>
            <person name="Nicaud J.M."/>
            <person name="Nikolski M."/>
            <person name="Oztas S."/>
            <person name="Ozier-Kalogeropoulos O."/>
            <person name="Pellenz S."/>
            <person name="Potier S."/>
            <person name="Richard G.F."/>
            <person name="Straub M.L."/>
            <person name="Suleau A."/>
            <person name="Swennene D."/>
            <person name="Tekaia F."/>
            <person name="Wesolowski-Louvel M."/>
            <person name="Westhof E."/>
            <person name="Wirth B."/>
            <person name="Zeniou-Meyer M."/>
            <person name="Zivanovic I."/>
            <person name="Bolotin-Fukuhara M."/>
            <person name="Thierry A."/>
            <person name="Bouchier C."/>
            <person name="Caudron B."/>
            <person name="Scarpelli C."/>
            <person name="Gaillardin C."/>
            <person name="Weissenbach J."/>
            <person name="Wincker P."/>
            <person name="Souciet J.L."/>
        </authorList>
    </citation>
    <scope>NUCLEOTIDE SEQUENCE [LARGE SCALE GENOMIC DNA]</scope>
    <source>
        <strain evidence="3">ATCC 36239 / CBS 767 / BCRC 21394 / JCM 1990 / NBRC 0083 / IGC 2968</strain>
    </source>
</reference>
<sequence length="68" mass="7944">MKDRLANAKDAVHIKVLEAQLEKEEKKKEKFEKTKQDFLAQSAKYAAQSGQPATIFEEGKWFHYIQMD</sequence>
<evidence type="ECO:0000256" key="1">
    <source>
        <dbReference type="SAM" id="Coils"/>
    </source>
</evidence>
<dbReference type="RefSeq" id="XP_002770644.1">
    <property type="nucleotide sequence ID" value="XM_002770598.1"/>
</dbReference>
<evidence type="ECO:0000313" key="2">
    <source>
        <dbReference type="EMBL" id="CAR65977.1"/>
    </source>
</evidence>
<organism evidence="2 3">
    <name type="scientific">Debaryomyces hansenii (strain ATCC 36239 / CBS 767 / BCRC 21394 / JCM 1990 / NBRC 0083 / IGC 2968)</name>
    <name type="common">Yeast</name>
    <name type="synonym">Torulaspora hansenii</name>
    <dbReference type="NCBI Taxonomy" id="284592"/>
    <lineage>
        <taxon>Eukaryota</taxon>
        <taxon>Fungi</taxon>
        <taxon>Dikarya</taxon>
        <taxon>Ascomycota</taxon>
        <taxon>Saccharomycotina</taxon>
        <taxon>Pichiomycetes</taxon>
        <taxon>Debaryomycetaceae</taxon>
        <taxon>Debaryomyces</taxon>
    </lineage>
</organism>
<keyword evidence="3" id="KW-1185">Reference proteome</keyword>
<dbReference type="HOGENOM" id="CLU_2793933_0_0_1"/>
<name>B5RUT3_DEBHA</name>
<dbReference type="EMBL" id="CR382139">
    <property type="protein sequence ID" value="CAR65977.1"/>
    <property type="molecule type" value="Genomic_DNA"/>
</dbReference>
<dbReference type="OrthoDB" id="4092548at2759"/>
<feature type="coiled-coil region" evidence="1">
    <location>
        <begin position="14"/>
        <end position="41"/>
    </location>
</feature>
<dbReference type="AlphaFoldDB" id="B5RUT3"/>
<dbReference type="GeneID" id="8999218"/>
<proteinExistence type="predicted"/>
<dbReference type="VEuPathDB" id="FungiDB:DEHA2G14850g"/>
<protein>
    <submittedName>
        <fullName evidence="2">DEHA2G14850p</fullName>
    </submittedName>
</protein>
<keyword evidence="1" id="KW-0175">Coiled coil</keyword>
<accession>B5RUT3</accession>
<dbReference type="KEGG" id="dha:DEHA2G14850g"/>
<gene>
    <name evidence="2" type="ordered locus">DEHA2G14850g</name>
</gene>
<dbReference type="Proteomes" id="UP000000599">
    <property type="component" value="Chromosome G"/>
</dbReference>
<dbReference type="InParanoid" id="B5RUT3"/>